<dbReference type="InterPro" id="IPR036477">
    <property type="entry name" value="Formyl_transf_N_sf"/>
</dbReference>
<feature type="binding site" evidence="5">
    <location>
        <begin position="109"/>
        <end position="112"/>
    </location>
    <ligand>
        <name>(6S)-5,6,7,8-tetrahydrofolate</name>
        <dbReference type="ChEBI" id="CHEBI:57453"/>
    </ligand>
</feature>
<evidence type="ECO:0000256" key="1">
    <source>
        <dbReference type="ARBA" id="ARBA00010699"/>
    </source>
</evidence>
<evidence type="ECO:0000313" key="9">
    <source>
        <dbReference type="Proteomes" id="UP000007161"/>
    </source>
</evidence>
<organism evidence="8 9">
    <name type="scientific">Marinitoga piezophila (strain DSM 14283 / JCM 11233 / KA3)</name>
    <dbReference type="NCBI Taxonomy" id="443254"/>
    <lineage>
        <taxon>Bacteria</taxon>
        <taxon>Thermotogati</taxon>
        <taxon>Thermotogota</taxon>
        <taxon>Thermotogae</taxon>
        <taxon>Petrotogales</taxon>
        <taxon>Petrotogaceae</taxon>
        <taxon>Marinitoga</taxon>
    </lineage>
</organism>
<dbReference type="Pfam" id="PF00551">
    <property type="entry name" value="Formyl_trans_N"/>
    <property type="match status" value="1"/>
</dbReference>
<feature type="domain" description="Formyl transferase C-terminal" evidence="7">
    <location>
        <begin position="203"/>
        <end position="300"/>
    </location>
</feature>
<accession>H2J6F5</accession>
<name>H2J6F5_MARPK</name>
<evidence type="ECO:0000256" key="3">
    <source>
        <dbReference type="ARBA" id="ARBA00022679"/>
    </source>
</evidence>
<keyword evidence="9" id="KW-1185">Reference proteome</keyword>
<dbReference type="HAMAP" id="MF_00182">
    <property type="entry name" value="Formyl_trans"/>
    <property type="match status" value="1"/>
</dbReference>
<dbReference type="KEGG" id="mpz:Marpi_0702"/>
<dbReference type="NCBIfam" id="TIGR00460">
    <property type="entry name" value="fmt"/>
    <property type="match status" value="1"/>
</dbReference>
<dbReference type="CDD" id="cd08646">
    <property type="entry name" value="FMT_core_Met-tRNA-FMT_N"/>
    <property type="match status" value="1"/>
</dbReference>
<dbReference type="SUPFAM" id="SSF53328">
    <property type="entry name" value="Formyltransferase"/>
    <property type="match status" value="1"/>
</dbReference>
<dbReference type="STRING" id="443254.Marpi_0702"/>
<dbReference type="PANTHER" id="PTHR11138">
    <property type="entry name" value="METHIONYL-TRNA FORMYLTRANSFERASE"/>
    <property type="match status" value="1"/>
</dbReference>
<proteinExistence type="inferred from homology"/>
<dbReference type="GO" id="GO:0005829">
    <property type="term" value="C:cytosol"/>
    <property type="evidence" value="ECO:0007669"/>
    <property type="project" value="TreeGrafter"/>
</dbReference>
<dbReference type="SUPFAM" id="SSF50486">
    <property type="entry name" value="FMT C-terminal domain-like"/>
    <property type="match status" value="1"/>
</dbReference>
<evidence type="ECO:0000313" key="8">
    <source>
        <dbReference type="EMBL" id="AEX85140.1"/>
    </source>
</evidence>
<dbReference type="Gene3D" id="3.40.50.12230">
    <property type="match status" value="1"/>
</dbReference>
<dbReference type="InterPro" id="IPR002376">
    <property type="entry name" value="Formyl_transf_N"/>
</dbReference>
<dbReference type="CDD" id="cd08704">
    <property type="entry name" value="Met_tRNA_FMT_C"/>
    <property type="match status" value="1"/>
</dbReference>
<dbReference type="RefSeq" id="WP_014296212.1">
    <property type="nucleotide sequence ID" value="NC_016751.1"/>
</dbReference>
<dbReference type="eggNOG" id="COG0223">
    <property type="taxonomic scope" value="Bacteria"/>
</dbReference>
<dbReference type="InterPro" id="IPR005793">
    <property type="entry name" value="Formyl_trans_C"/>
</dbReference>
<protein>
    <recommendedName>
        <fullName evidence="2 5">Methionyl-tRNA formyltransferase</fullName>
        <ecNumber evidence="2 5">2.1.2.9</ecNumber>
    </recommendedName>
</protein>
<comment type="catalytic activity">
    <reaction evidence="5">
        <text>L-methionyl-tRNA(fMet) + (6R)-10-formyltetrahydrofolate = N-formyl-L-methionyl-tRNA(fMet) + (6S)-5,6,7,8-tetrahydrofolate + H(+)</text>
        <dbReference type="Rhea" id="RHEA:24380"/>
        <dbReference type="Rhea" id="RHEA-COMP:9952"/>
        <dbReference type="Rhea" id="RHEA-COMP:9953"/>
        <dbReference type="ChEBI" id="CHEBI:15378"/>
        <dbReference type="ChEBI" id="CHEBI:57453"/>
        <dbReference type="ChEBI" id="CHEBI:78530"/>
        <dbReference type="ChEBI" id="CHEBI:78844"/>
        <dbReference type="ChEBI" id="CHEBI:195366"/>
        <dbReference type="EC" id="2.1.2.9"/>
    </reaction>
</comment>
<evidence type="ECO:0000256" key="5">
    <source>
        <dbReference type="HAMAP-Rule" id="MF_00182"/>
    </source>
</evidence>
<keyword evidence="4 5" id="KW-0648">Protein biosynthesis</keyword>
<dbReference type="EMBL" id="CP003257">
    <property type="protein sequence ID" value="AEX85140.1"/>
    <property type="molecule type" value="Genomic_DNA"/>
</dbReference>
<dbReference type="InterPro" id="IPR041711">
    <property type="entry name" value="Met-tRNA-FMT_N"/>
</dbReference>
<dbReference type="Proteomes" id="UP000007161">
    <property type="component" value="Chromosome"/>
</dbReference>
<feature type="domain" description="Formyl transferase N-terminal" evidence="6">
    <location>
        <begin position="1"/>
        <end position="178"/>
    </location>
</feature>
<evidence type="ECO:0000259" key="6">
    <source>
        <dbReference type="Pfam" id="PF00551"/>
    </source>
</evidence>
<sequence length="315" mass="35265">MRIVFMGTPDFAASHLEGLIKNNFNVVGVFSQPDKPKGRGKKLQPTPVKKVAEKYNIPIFQPKSVNKGKGFEALKSLKPDIIITVAFGKILKSNVIELPEYGCWNVHASLLPKYRGAAPIQRAIENGETKTGITIFKIVEALDAGPIALMREIPILLEDNLESVYEKLEKLGIDALIDFLNNFENYTQNLTPQNDAEATYAHKITNEDTYINWYENNMIVFNKIRAYDPIPGAKTLFNDEIIKLFNVLPHNNNKNDLPGKILNIDKNGAEIATGSGTIYVKKIQFPGKKPINFYDAYNGRKINIGDTLKNITKGE</sequence>
<comment type="function">
    <text evidence="5">Attaches a formyl group to the free amino group of methionyl-tRNA(fMet). The formyl group appears to play a dual role in the initiator identity of N-formylmethionyl-tRNA by promoting its recognition by IF2 and preventing the misappropriation of this tRNA by the elongation apparatus.</text>
</comment>
<dbReference type="OrthoDB" id="9802815at2"/>
<reference evidence="8 9" key="1">
    <citation type="journal article" date="2012" name="J. Bacteriol.">
        <title>Complete Genome Sequence of the Thermophilic, Piezophilic, Heterotrophic Bacterium Marinitoga piezophila KA3.</title>
        <authorList>
            <person name="Lucas S."/>
            <person name="Han J."/>
            <person name="Lapidus A."/>
            <person name="Cheng J.F."/>
            <person name="Goodwin L.A."/>
            <person name="Pitluck S."/>
            <person name="Peters L."/>
            <person name="Mikhailova N."/>
            <person name="Teshima H."/>
            <person name="Detter J.C."/>
            <person name="Han C."/>
            <person name="Tapia R."/>
            <person name="Land M."/>
            <person name="Hauser L."/>
            <person name="Kyrpides N.C."/>
            <person name="Ivanova N."/>
            <person name="Pagani I."/>
            <person name="Vannier P."/>
            <person name="Oger P."/>
            <person name="Bartlett D.H."/>
            <person name="Noll K.M."/>
            <person name="Woyke T."/>
            <person name="Jebbar M."/>
        </authorList>
    </citation>
    <scope>NUCLEOTIDE SEQUENCE [LARGE SCALE GENOMIC DNA]</scope>
    <source>
        <strain evidence="9">DSM 14283 / JCM 11233 / KA3</strain>
    </source>
</reference>
<dbReference type="InterPro" id="IPR044135">
    <property type="entry name" value="Met-tRNA-FMT_C"/>
</dbReference>
<keyword evidence="3 5" id="KW-0808">Transferase</keyword>
<dbReference type="InterPro" id="IPR011034">
    <property type="entry name" value="Formyl_transferase-like_C_sf"/>
</dbReference>
<dbReference type="EC" id="2.1.2.9" evidence="2 5"/>
<dbReference type="FunFam" id="3.40.50.12230:FF:000001">
    <property type="entry name" value="Methionyl-tRNA formyltransferase"/>
    <property type="match status" value="1"/>
</dbReference>
<dbReference type="InterPro" id="IPR005794">
    <property type="entry name" value="Fmt"/>
</dbReference>
<reference evidence="9" key="2">
    <citation type="submission" date="2012-01" db="EMBL/GenBank/DDBJ databases">
        <title>Complete sequence of chromosome of Marinitoga piezophila KA3.</title>
        <authorList>
            <person name="Lucas S."/>
            <person name="Han J."/>
            <person name="Lapidus A."/>
            <person name="Cheng J.-F."/>
            <person name="Goodwin L."/>
            <person name="Pitluck S."/>
            <person name="Peters L."/>
            <person name="Mikhailova N."/>
            <person name="Teshima H."/>
            <person name="Detter J.C."/>
            <person name="Han C."/>
            <person name="Tapia R."/>
            <person name="Land M."/>
            <person name="Hauser L."/>
            <person name="Kyrpides N."/>
            <person name="Ivanova N."/>
            <person name="Pagani I."/>
            <person name="Jebbar M."/>
            <person name="Vannier P."/>
            <person name="Oger P."/>
            <person name="Cario A."/>
            <person name="Bartlett D."/>
            <person name="Noll K.M."/>
            <person name="Woyke T."/>
        </authorList>
    </citation>
    <scope>NUCLEOTIDE SEQUENCE [LARGE SCALE GENOMIC DNA]</scope>
    <source>
        <strain evidence="9">DSM 14283 / JCM 11233 / KA3</strain>
    </source>
</reference>
<evidence type="ECO:0000256" key="4">
    <source>
        <dbReference type="ARBA" id="ARBA00022917"/>
    </source>
</evidence>
<dbReference type="HOGENOM" id="CLU_033347_1_1_0"/>
<evidence type="ECO:0000259" key="7">
    <source>
        <dbReference type="Pfam" id="PF02911"/>
    </source>
</evidence>
<comment type="similarity">
    <text evidence="1 5">Belongs to the Fmt family.</text>
</comment>
<dbReference type="GO" id="GO:0004479">
    <property type="term" value="F:methionyl-tRNA formyltransferase activity"/>
    <property type="evidence" value="ECO:0007669"/>
    <property type="project" value="UniProtKB-UniRule"/>
</dbReference>
<dbReference type="AlphaFoldDB" id="H2J6F5"/>
<dbReference type="Pfam" id="PF02911">
    <property type="entry name" value="Formyl_trans_C"/>
    <property type="match status" value="1"/>
</dbReference>
<gene>
    <name evidence="5" type="primary">fmt</name>
    <name evidence="8" type="ordered locus">Marpi_0702</name>
</gene>
<dbReference type="PANTHER" id="PTHR11138:SF5">
    <property type="entry name" value="METHIONYL-TRNA FORMYLTRANSFERASE, MITOCHONDRIAL"/>
    <property type="match status" value="1"/>
</dbReference>
<evidence type="ECO:0000256" key="2">
    <source>
        <dbReference type="ARBA" id="ARBA00012261"/>
    </source>
</evidence>